<dbReference type="AlphaFoldDB" id="A0AAW6D0A8"/>
<dbReference type="EMBL" id="JAQLXO010000032">
    <property type="protein sequence ID" value="MDB7983365.1"/>
    <property type="molecule type" value="Genomic_DNA"/>
</dbReference>
<protein>
    <recommendedName>
        <fullName evidence="4">Phage protein</fullName>
    </recommendedName>
</protein>
<evidence type="ECO:0008006" key="4">
    <source>
        <dbReference type="Google" id="ProtNLM"/>
    </source>
</evidence>
<comment type="caution">
    <text evidence="2">The sequence shown here is derived from an EMBL/GenBank/DDBJ whole genome shotgun (WGS) entry which is preliminary data.</text>
</comment>
<keyword evidence="1" id="KW-0472">Membrane</keyword>
<keyword evidence="1" id="KW-0812">Transmembrane</keyword>
<name>A0AAW6D0A8_9FIRM</name>
<feature type="transmembrane region" description="Helical" evidence="1">
    <location>
        <begin position="33"/>
        <end position="52"/>
    </location>
</feature>
<accession>A0AAW6D0A8</accession>
<gene>
    <name evidence="2" type="ORF">PND82_11140</name>
</gene>
<dbReference type="Proteomes" id="UP001212981">
    <property type="component" value="Unassembled WGS sequence"/>
</dbReference>
<reference evidence="2" key="1">
    <citation type="submission" date="2023-01" db="EMBL/GenBank/DDBJ databases">
        <title>Human gut microbiome strain richness.</title>
        <authorList>
            <person name="Chen-Liaw A."/>
        </authorList>
    </citation>
    <scope>NUCLEOTIDE SEQUENCE</scope>
    <source>
        <strain evidence="2">D8_m1001271B151109d0_201107</strain>
    </source>
</reference>
<keyword evidence="1" id="KW-1133">Transmembrane helix</keyword>
<evidence type="ECO:0000256" key="1">
    <source>
        <dbReference type="SAM" id="Phobius"/>
    </source>
</evidence>
<evidence type="ECO:0000313" key="3">
    <source>
        <dbReference type="Proteomes" id="UP001212981"/>
    </source>
</evidence>
<organism evidence="2 3">
    <name type="scientific">Faecalicoccus pleomorphus</name>
    <dbReference type="NCBI Taxonomy" id="1323"/>
    <lineage>
        <taxon>Bacteria</taxon>
        <taxon>Bacillati</taxon>
        <taxon>Bacillota</taxon>
        <taxon>Erysipelotrichia</taxon>
        <taxon>Erysipelotrichales</taxon>
        <taxon>Erysipelotrichaceae</taxon>
        <taxon>Faecalicoccus</taxon>
    </lineage>
</organism>
<dbReference type="RefSeq" id="WP_272003957.1">
    <property type="nucleotide sequence ID" value="NZ_JAQLXO010000032.1"/>
</dbReference>
<proteinExistence type="predicted"/>
<evidence type="ECO:0000313" key="2">
    <source>
        <dbReference type="EMBL" id="MDB7983365.1"/>
    </source>
</evidence>
<sequence length="129" mass="14613">MTNLKKHQMAAKDKISQYLHKAKSFCKNHQNEIIVGSYIVLVSGLGITAIMMKRYKNSLDVEKKALENSKQIIDSLKCRINNLENLSEIKESFFNKAISNDLRHGGSFGGQQMAYRKAYLNSCNKAVDL</sequence>